<gene>
    <name evidence="1" type="ORF">N7505_008260</name>
</gene>
<dbReference type="EMBL" id="JAPVEB010000005">
    <property type="protein sequence ID" value="KAJ5264339.1"/>
    <property type="molecule type" value="Genomic_DNA"/>
</dbReference>
<sequence>MDYPWSPFTDEIGVQNIYEYIKGKGREFELTKLWKDTPGPEHLGKLQILQQIAGSGNALVSTPAGQEVTLFSVRVH</sequence>
<evidence type="ECO:0000313" key="1">
    <source>
        <dbReference type="EMBL" id="KAJ5264339.1"/>
    </source>
</evidence>
<dbReference type="Proteomes" id="UP001220256">
    <property type="component" value="Unassembled WGS sequence"/>
</dbReference>
<organism evidence="1 2">
    <name type="scientific">Penicillium chrysogenum</name>
    <name type="common">Penicillium notatum</name>
    <dbReference type="NCBI Taxonomy" id="5076"/>
    <lineage>
        <taxon>Eukaryota</taxon>
        <taxon>Fungi</taxon>
        <taxon>Dikarya</taxon>
        <taxon>Ascomycota</taxon>
        <taxon>Pezizomycotina</taxon>
        <taxon>Eurotiomycetes</taxon>
        <taxon>Eurotiomycetidae</taxon>
        <taxon>Eurotiales</taxon>
        <taxon>Aspergillaceae</taxon>
        <taxon>Penicillium</taxon>
        <taxon>Penicillium chrysogenum species complex</taxon>
    </lineage>
</organism>
<reference evidence="1 2" key="1">
    <citation type="journal article" date="2023" name="IMA Fungus">
        <title>Comparative genomic study of the Penicillium genus elucidates a diverse pangenome and 15 lateral gene transfer events.</title>
        <authorList>
            <person name="Petersen C."/>
            <person name="Sorensen T."/>
            <person name="Nielsen M.R."/>
            <person name="Sondergaard T.E."/>
            <person name="Sorensen J.L."/>
            <person name="Fitzpatrick D.A."/>
            <person name="Frisvad J.C."/>
            <person name="Nielsen K.L."/>
        </authorList>
    </citation>
    <scope>NUCLEOTIDE SEQUENCE [LARGE SCALE GENOMIC DNA]</scope>
    <source>
        <strain evidence="1 2">IBT 3361</strain>
    </source>
</reference>
<proteinExistence type="predicted"/>
<name>A0ABQ8WFG6_PENCH</name>
<comment type="caution">
    <text evidence="1">The sequence shown here is derived from an EMBL/GenBank/DDBJ whole genome shotgun (WGS) entry which is preliminary data.</text>
</comment>
<protein>
    <submittedName>
        <fullName evidence="1">Phosphotransferase enzyme family protein</fullName>
    </submittedName>
</protein>
<accession>A0ABQ8WFG6</accession>
<evidence type="ECO:0000313" key="2">
    <source>
        <dbReference type="Proteomes" id="UP001220256"/>
    </source>
</evidence>
<keyword evidence="2" id="KW-1185">Reference proteome</keyword>